<dbReference type="EC" id="4.2.1.96" evidence="2"/>
<gene>
    <name evidence="2" type="ORF">HNR71_004890</name>
</gene>
<comment type="caution">
    <text evidence="2">The sequence shown here is derived from an EMBL/GenBank/DDBJ whole genome shotgun (WGS) entry which is preliminary data.</text>
</comment>
<evidence type="ECO:0000259" key="1">
    <source>
        <dbReference type="Pfam" id="PF18029"/>
    </source>
</evidence>
<feature type="domain" description="Glyoxalase-like" evidence="1">
    <location>
        <begin position="118"/>
        <end position="219"/>
    </location>
</feature>
<evidence type="ECO:0000313" key="3">
    <source>
        <dbReference type="Proteomes" id="UP000553957"/>
    </source>
</evidence>
<sequence length="224" mass="23759">MKMLTVQEIQAAGLSDWSKLAQALHARFLASSFAAGVGFAQAAGKLAGAHELDVRVTATFVDVRLVTPGAVHRDADGAEQSWPSVTQLDVDVARQISALAAERGLRPDPTGIFQSELGLDTADADQIGPFWAALLTGDAANYRDGEVVDPTNCAPNLWFQQTTPHEAPRQRFHFDIWLPIALAPARIAAVLAAGGVVTDDTEPSFTVVADAQGNRACVCTIEGR</sequence>
<dbReference type="EMBL" id="JACHKF010000001">
    <property type="protein sequence ID" value="MBB6569253.1"/>
    <property type="molecule type" value="Genomic_DNA"/>
</dbReference>
<dbReference type="RefSeq" id="WP_238354963.1">
    <property type="nucleotide sequence ID" value="NZ_BAAAGT010000002.1"/>
</dbReference>
<organism evidence="2 3">
    <name type="scientific">Kribbella sandramycini</name>
    <dbReference type="NCBI Taxonomy" id="60450"/>
    <lineage>
        <taxon>Bacteria</taxon>
        <taxon>Bacillati</taxon>
        <taxon>Actinomycetota</taxon>
        <taxon>Actinomycetes</taxon>
        <taxon>Propionibacteriales</taxon>
        <taxon>Kribbellaceae</taxon>
        <taxon>Kribbella</taxon>
    </lineage>
</organism>
<dbReference type="Pfam" id="PF18029">
    <property type="entry name" value="Glyoxalase_6"/>
    <property type="match status" value="1"/>
</dbReference>
<name>A0A841SIM5_9ACTN</name>
<evidence type="ECO:0000313" key="2">
    <source>
        <dbReference type="EMBL" id="MBB6569253.1"/>
    </source>
</evidence>
<dbReference type="Proteomes" id="UP000553957">
    <property type="component" value="Unassembled WGS sequence"/>
</dbReference>
<protein>
    <submittedName>
        <fullName evidence="2">4a-hydroxytetrahydrobiopterin dehydratase</fullName>
        <ecNumber evidence="2">4.2.1.96</ecNumber>
    </submittedName>
</protein>
<dbReference type="InterPro" id="IPR041581">
    <property type="entry name" value="Glyoxalase_6"/>
</dbReference>
<keyword evidence="2" id="KW-0456">Lyase</keyword>
<dbReference type="Gene3D" id="3.10.180.10">
    <property type="entry name" value="2,3-Dihydroxybiphenyl 1,2-Dioxygenase, domain 1"/>
    <property type="match status" value="1"/>
</dbReference>
<proteinExistence type="predicted"/>
<dbReference type="AlphaFoldDB" id="A0A841SIM5"/>
<reference evidence="2 3" key="1">
    <citation type="submission" date="2020-08" db="EMBL/GenBank/DDBJ databases">
        <title>Sequencing the genomes of 1000 actinobacteria strains.</title>
        <authorList>
            <person name="Klenk H.-P."/>
        </authorList>
    </citation>
    <scope>NUCLEOTIDE SEQUENCE [LARGE SCALE GENOMIC DNA]</scope>
    <source>
        <strain evidence="2 3">DSM 15626</strain>
    </source>
</reference>
<dbReference type="GO" id="GO:0008124">
    <property type="term" value="F:4-alpha-hydroxytetrahydrobiopterin dehydratase activity"/>
    <property type="evidence" value="ECO:0007669"/>
    <property type="project" value="UniProtKB-EC"/>
</dbReference>
<accession>A0A841SIM5</accession>
<dbReference type="InterPro" id="IPR029068">
    <property type="entry name" value="Glyas_Bleomycin-R_OHBP_Dase"/>
</dbReference>